<evidence type="ECO:0000313" key="2">
    <source>
        <dbReference type="Proteomes" id="UP001501727"/>
    </source>
</evidence>
<organism evidence="1 2">
    <name type="scientific">Luteimonas lutimaris</name>
    <dbReference type="NCBI Taxonomy" id="698645"/>
    <lineage>
        <taxon>Bacteria</taxon>
        <taxon>Pseudomonadati</taxon>
        <taxon>Pseudomonadota</taxon>
        <taxon>Gammaproteobacteria</taxon>
        <taxon>Lysobacterales</taxon>
        <taxon>Lysobacteraceae</taxon>
        <taxon>Luteimonas</taxon>
    </lineage>
</organism>
<dbReference type="EMBL" id="BAAAZU010000001">
    <property type="protein sequence ID" value="GAA3913801.1"/>
    <property type="molecule type" value="Genomic_DNA"/>
</dbReference>
<dbReference type="Proteomes" id="UP001501727">
    <property type="component" value="Unassembled WGS sequence"/>
</dbReference>
<comment type="caution">
    <text evidence="1">The sequence shown here is derived from an EMBL/GenBank/DDBJ whole genome shotgun (WGS) entry which is preliminary data.</text>
</comment>
<sequence>MAQELDVAVAGQRVTGVGQDPRLQRTGRRRIQAAPPGVQAYAVHAMTSVSGGLANMRRHEDVMGVVAIMPNLREAIMDAR</sequence>
<reference evidence="2" key="1">
    <citation type="journal article" date="2019" name="Int. J. Syst. Evol. Microbiol.">
        <title>The Global Catalogue of Microorganisms (GCM) 10K type strain sequencing project: providing services to taxonomists for standard genome sequencing and annotation.</title>
        <authorList>
            <consortium name="The Broad Institute Genomics Platform"/>
            <consortium name="The Broad Institute Genome Sequencing Center for Infectious Disease"/>
            <person name="Wu L."/>
            <person name="Ma J."/>
        </authorList>
    </citation>
    <scope>NUCLEOTIDE SEQUENCE [LARGE SCALE GENOMIC DNA]</scope>
    <source>
        <strain evidence="2">JCM 16916</strain>
    </source>
</reference>
<keyword evidence="2" id="KW-1185">Reference proteome</keyword>
<proteinExistence type="predicted"/>
<protein>
    <submittedName>
        <fullName evidence="1">Uncharacterized protein</fullName>
    </submittedName>
</protein>
<name>A0ABP7M467_9GAMM</name>
<accession>A0ABP7M467</accession>
<evidence type="ECO:0000313" key="1">
    <source>
        <dbReference type="EMBL" id="GAA3913801.1"/>
    </source>
</evidence>
<gene>
    <name evidence="1" type="ORF">GCM10022229_03330</name>
</gene>